<keyword evidence="2" id="KW-0169">Cobalamin biosynthesis</keyword>
<gene>
    <name evidence="4" type="ORF">QWZ10_09420</name>
</gene>
<dbReference type="PANTHER" id="PTHR36925">
    <property type="entry name" value="COBALT-PRECORRIN-6A REDUCTASE"/>
    <property type="match status" value="1"/>
</dbReference>
<dbReference type="PROSITE" id="PS51014">
    <property type="entry name" value="COBK_CBIJ"/>
    <property type="match status" value="1"/>
</dbReference>
<evidence type="ECO:0000256" key="2">
    <source>
        <dbReference type="ARBA" id="ARBA00022573"/>
    </source>
</evidence>
<proteinExistence type="predicted"/>
<dbReference type="EMBL" id="JAUFRC010000001">
    <property type="protein sequence ID" value="MDN3711976.1"/>
    <property type="molecule type" value="Genomic_DNA"/>
</dbReference>
<evidence type="ECO:0000256" key="3">
    <source>
        <dbReference type="ARBA" id="ARBA00023002"/>
    </source>
</evidence>
<dbReference type="Pfam" id="PF02571">
    <property type="entry name" value="CbiJ"/>
    <property type="match status" value="1"/>
</dbReference>
<evidence type="ECO:0000313" key="5">
    <source>
        <dbReference type="Proteomes" id="UP001243846"/>
    </source>
</evidence>
<sequence>MARGPFTLAGDLALLRAHDITCIVSKNAGGSGAYAKIEAARALSLPVVMVARPQIAPRLSFATVAGVMGWLAQGAALGAAHNAGQLRGV</sequence>
<keyword evidence="5" id="KW-1185">Reference proteome</keyword>
<protein>
    <submittedName>
        <fullName evidence="4">Precorrin-6A/cobalt-precorrin-6A reductase</fullName>
        <ecNumber evidence="4">1.3.1.106</ecNumber>
    </submittedName>
</protein>
<dbReference type="Proteomes" id="UP001243846">
    <property type="component" value="Unassembled WGS sequence"/>
</dbReference>
<name>A0ABT8D6S4_9RHOB</name>
<evidence type="ECO:0000313" key="4">
    <source>
        <dbReference type="EMBL" id="MDN3711976.1"/>
    </source>
</evidence>
<keyword evidence="3 4" id="KW-0560">Oxidoreductase</keyword>
<reference evidence="5" key="1">
    <citation type="journal article" date="2019" name="Int. J. Syst. Evol. Microbiol.">
        <title>The Global Catalogue of Microorganisms (GCM) 10K type strain sequencing project: providing services to taxonomists for standard genome sequencing and annotation.</title>
        <authorList>
            <consortium name="The Broad Institute Genomics Platform"/>
            <consortium name="The Broad Institute Genome Sequencing Center for Infectious Disease"/>
            <person name="Wu L."/>
            <person name="Ma J."/>
        </authorList>
    </citation>
    <scope>NUCLEOTIDE SEQUENCE [LARGE SCALE GENOMIC DNA]</scope>
    <source>
        <strain evidence="5">CECT 8482</strain>
    </source>
</reference>
<evidence type="ECO:0000256" key="1">
    <source>
        <dbReference type="ARBA" id="ARBA00004953"/>
    </source>
</evidence>
<dbReference type="PANTHER" id="PTHR36925:SF1">
    <property type="entry name" value="COBALT-PRECORRIN-6A REDUCTASE"/>
    <property type="match status" value="1"/>
</dbReference>
<dbReference type="GO" id="GO:0016491">
    <property type="term" value="F:oxidoreductase activity"/>
    <property type="evidence" value="ECO:0007669"/>
    <property type="project" value="UniProtKB-KW"/>
</dbReference>
<comment type="pathway">
    <text evidence="1">Cofactor biosynthesis; adenosylcobalamin biosynthesis.</text>
</comment>
<accession>A0ABT8D6S4</accession>
<dbReference type="EC" id="1.3.1.106" evidence="4"/>
<dbReference type="InterPro" id="IPR003723">
    <property type="entry name" value="Precorrin-6x_reduct"/>
</dbReference>
<comment type="caution">
    <text evidence="4">The sequence shown here is derived from an EMBL/GenBank/DDBJ whole genome shotgun (WGS) entry which is preliminary data.</text>
</comment>
<organism evidence="4 5">
    <name type="scientific">Paracoccus cavernae</name>
    <dbReference type="NCBI Taxonomy" id="1571207"/>
    <lineage>
        <taxon>Bacteria</taxon>
        <taxon>Pseudomonadati</taxon>
        <taxon>Pseudomonadota</taxon>
        <taxon>Alphaproteobacteria</taxon>
        <taxon>Rhodobacterales</taxon>
        <taxon>Paracoccaceae</taxon>
        <taxon>Paracoccus</taxon>
    </lineage>
</organism>